<dbReference type="PROSITE" id="PS50222">
    <property type="entry name" value="EF_HAND_2"/>
    <property type="match status" value="2"/>
</dbReference>
<dbReference type="AlphaFoldDB" id="A0A0R0FHW7"/>
<evidence type="ECO:0000256" key="1">
    <source>
        <dbReference type="ARBA" id="ARBA00022837"/>
    </source>
</evidence>
<dbReference type="PaxDb" id="3847-GLYMA17G36121.1"/>
<dbReference type="PROSITE" id="PS00018">
    <property type="entry name" value="EF_HAND_1"/>
    <property type="match status" value="2"/>
</dbReference>
<reference evidence="4" key="2">
    <citation type="submission" date="2018-02" db="UniProtKB">
        <authorList>
            <consortium name="EnsemblPlants"/>
        </authorList>
    </citation>
    <scope>IDENTIFICATION</scope>
    <source>
        <strain evidence="4">Williams 82</strain>
    </source>
</reference>
<name>A0A0R0FHW7_SOYBN</name>
<sequence>MNVHRFNNVHDHTAKFIDAGGENMAFMDRNVTSDGKRVMNLKQFKQWLKTSFDTNKDGRISKDELHEAFKLTVGLFASWKSHKVLKYADTDHDGFIDENEFINLVQFAENHFNVRITK</sequence>
<gene>
    <name evidence="3" type="ORF">GLYMA_17G242800</name>
</gene>
<evidence type="ECO:0000259" key="2">
    <source>
        <dbReference type="PROSITE" id="PS50222"/>
    </source>
</evidence>
<accession>A0A0R0FHW7</accession>
<organism evidence="3">
    <name type="scientific">Glycine max</name>
    <name type="common">Soybean</name>
    <name type="synonym">Glycine hispida</name>
    <dbReference type="NCBI Taxonomy" id="3847"/>
    <lineage>
        <taxon>Eukaryota</taxon>
        <taxon>Viridiplantae</taxon>
        <taxon>Streptophyta</taxon>
        <taxon>Embryophyta</taxon>
        <taxon>Tracheophyta</taxon>
        <taxon>Spermatophyta</taxon>
        <taxon>Magnoliopsida</taxon>
        <taxon>eudicotyledons</taxon>
        <taxon>Gunneridae</taxon>
        <taxon>Pentapetalae</taxon>
        <taxon>rosids</taxon>
        <taxon>fabids</taxon>
        <taxon>Fabales</taxon>
        <taxon>Fabaceae</taxon>
        <taxon>Papilionoideae</taxon>
        <taxon>50 kb inversion clade</taxon>
        <taxon>NPAAA clade</taxon>
        <taxon>indigoferoid/millettioid clade</taxon>
        <taxon>Phaseoleae</taxon>
        <taxon>Glycine</taxon>
        <taxon>Glycine subgen. Soja</taxon>
    </lineage>
</organism>
<evidence type="ECO:0000313" key="5">
    <source>
        <dbReference type="Proteomes" id="UP000008827"/>
    </source>
</evidence>
<proteinExistence type="predicted"/>
<dbReference type="SUPFAM" id="SSF47473">
    <property type="entry name" value="EF-hand"/>
    <property type="match status" value="1"/>
</dbReference>
<keyword evidence="5" id="KW-1185">Reference proteome</keyword>
<protein>
    <recommendedName>
        <fullName evidence="2">EF-hand domain-containing protein</fullName>
    </recommendedName>
</protein>
<dbReference type="GO" id="GO:0005509">
    <property type="term" value="F:calcium ion binding"/>
    <property type="evidence" value="ECO:0007669"/>
    <property type="project" value="InterPro"/>
</dbReference>
<dbReference type="InterPro" id="IPR011992">
    <property type="entry name" value="EF-hand-dom_pair"/>
</dbReference>
<evidence type="ECO:0000313" key="3">
    <source>
        <dbReference type="EMBL" id="KRH05692.1"/>
    </source>
</evidence>
<dbReference type="OMA" id="FVDECEI"/>
<dbReference type="SMART" id="SM00054">
    <property type="entry name" value="EFh"/>
    <property type="match status" value="2"/>
</dbReference>
<dbReference type="InterPro" id="IPR002048">
    <property type="entry name" value="EF_hand_dom"/>
</dbReference>
<reference evidence="3 4" key="1">
    <citation type="journal article" date="2010" name="Nature">
        <title>Genome sequence of the palaeopolyploid soybean.</title>
        <authorList>
            <person name="Schmutz J."/>
            <person name="Cannon S.B."/>
            <person name="Schlueter J."/>
            <person name="Ma J."/>
            <person name="Mitros T."/>
            <person name="Nelson W."/>
            <person name="Hyten D.L."/>
            <person name="Song Q."/>
            <person name="Thelen J.J."/>
            <person name="Cheng J."/>
            <person name="Xu D."/>
            <person name="Hellsten U."/>
            <person name="May G.D."/>
            <person name="Yu Y."/>
            <person name="Sakurai T."/>
            <person name="Umezawa T."/>
            <person name="Bhattacharyya M.K."/>
            <person name="Sandhu D."/>
            <person name="Valliyodan B."/>
            <person name="Lindquist E."/>
            <person name="Peto M."/>
            <person name="Grant D."/>
            <person name="Shu S."/>
            <person name="Goodstein D."/>
            <person name="Barry K."/>
            <person name="Futrell-Griggs M."/>
            <person name="Abernathy B."/>
            <person name="Du J."/>
            <person name="Tian Z."/>
            <person name="Zhu L."/>
            <person name="Gill N."/>
            <person name="Joshi T."/>
            <person name="Libault M."/>
            <person name="Sethuraman A."/>
            <person name="Zhang X.-C."/>
            <person name="Shinozaki K."/>
            <person name="Nguyen H.T."/>
            <person name="Wing R.A."/>
            <person name="Cregan P."/>
            <person name="Specht J."/>
            <person name="Grimwood J."/>
            <person name="Rokhsar D."/>
            <person name="Stacey G."/>
            <person name="Shoemaker R.C."/>
            <person name="Jackson S.A."/>
        </authorList>
    </citation>
    <scope>NUCLEOTIDE SEQUENCE [LARGE SCALE GENOMIC DNA]</scope>
    <source>
        <strain evidence="4">cv. Williams 82</strain>
        <tissue evidence="3">Callus</tissue>
    </source>
</reference>
<feature type="domain" description="EF-hand" evidence="2">
    <location>
        <begin position="83"/>
        <end position="111"/>
    </location>
</feature>
<keyword evidence="1" id="KW-0106">Calcium</keyword>
<dbReference type="CDD" id="cd00051">
    <property type="entry name" value="EFh"/>
    <property type="match status" value="1"/>
</dbReference>
<dbReference type="EMBL" id="CM000850">
    <property type="protein sequence ID" value="KRH05692.1"/>
    <property type="molecule type" value="Genomic_DNA"/>
</dbReference>
<dbReference type="STRING" id="3847.A0A0R0FHW7"/>
<reference evidence="3" key="3">
    <citation type="submission" date="2018-07" db="EMBL/GenBank/DDBJ databases">
        <title>WGS assembly of Glycine max.</title>
        <authorList>
            <person name="Schmutz J."/>
            <person name="Cannon S."/>
            <person name="Schlueter J."/>
            <person name="Ma J."/>
            <person name="Mitros T."/>
            <person name="Nelson W."/>
            <person name="Hyten D."/>
            <person name="Song Q."/>
            <person name="Thelen J."/>
            <person name="Cheng J."/>
            <person name="Xu D."/>
            <person name="Hellsten U."/>
            <person name="May G."/>
            <person name="Yu Y."/>
            <person name="Sakurai T."/>
            <person name="Umezawa T."/>
            <person name="Bhattacharyya M."/>
            <person name="Sandhu D."/>
            <person name="Valliyodan B."/>
            <person name="Lindquist E."/>
            <person name="Peto M."/>
            <person name="Grant D."/>
            <person name="Shu S."/>
            <person name="Goodstein D."/>
            <person name="Barry K."/>
            <person name="Futrell-Griggs M."/>
            <person name="Abernathy B."/>
            <person name="Du J."/>
            <person name="Tian Z."/>
            <person name="Zhu L."/>
            <person name="Gill N."/>
            <person name="Joshi T."/>
            <person name="Libault M."/>
            <person name="Sethuraman A."/>
            <person name="Zhang X."/>
            <person name="Shinozaki K."/>
            <person name="Nguyen H."/>
            <person name="Wing R."/>
            <person name="Cregan P."/>
            <person name="Specht J."/>
            <person name="Grimwood J."/>
            <person name="Rokhsar D."/>
            <person name="Stacey G."/>
            <person name="Shoemaker R."/>
            <person name="Jackson S."/>
        </authorList>
    </citation>
    <scope>NUCLEOTIDE SEQUENCE</scope>
    <source>
        <tissue evidence="3">Callus</tissue>
    </source>
</reference>
<dbReference type="Proteomes" id="UP000008827">
    <property type="component" value="Chromosome 17"/>
</dbReference>
<dbReference type="InterPro" id="IPR018247">
    <property type="entry name" value="EF_Hand_1_Ca_BS"/>
</dbReference>
<dbReference type="Gramene" id="KRH05692">
    <property type="protein sequence ID" value="KRH05692"/>
    <property type="gene ID" value="GLYMA_17G242800"/>
</dbReference>
<dbReference type="Pfam" id="PF13499">
    <property type="entry name" value="EF-hand_7"/>
    <property type="match status" value="1"/>
</dbReference>
<feature type="domain" description="EF-hand" evidence="2">
    <location>
        <begin position="52"/>
        <end position="75"/>
    </location>
</feature>
<dbReference type="EnsemblPlants" id="KRH05692">
    <property type="protein sequence ID" value="KRH05692"/>
    <property type="gene ID" value="GLYMA_17G242800"/>
</dbReference>
<dbReference type="InParanoid" id="A0A0R0FHW7"/>
<evidence type="ECO:0000313" key="4">
    <source>
        <dbReference type="EnsemblPlants" id="KRH05692"/>
    </source>
</evidence>
<dbReference type="OrthoDB" id="26525at2759"/>
<dbReference type="Gene3D" id="1.10.238.10">
    <property type="entry name" value="EF-hand"/>
    <property type="match status" value="1"/>
</dbReference>